<dbReference type="InterPro" id="IPR008507">
    <property type="entry name" value="DUF789"/>
</dbReference>
<proteinExistence type="predicted"/>
<name>A0A392QY95_9FABA</name>
<evidence type="ECO:0000313" key="1">
    <source>
        <dbReference type="EMBL" id="MCI28550.1"/>
    </source>
</evidence>
<feature type="non-terminal residue" evidence="1">
    <location>
        <position position="1"/>
    </location>
</feature>
<sequence length="50" mass="5482">GVECESDSWSDDSGSDNLCRSIPELAESYPELMTLKSVDLSPASWMAVSW</sequence>
<evidence type="ECO:0000313" key="2">
    <source>
        <dbReference type="Proteomes" id="UP000265520"/>
    </source>
</evidence>
<keyword evidence="2" id="KW-1185">Reference proteome</keyword>
<organism evidence="1 2">
    <name type="scientific">Trifolium medium</name>
    <dbReference type="NCBI Taxonomy" id="97028"/>
    <lineage>
        <taxon>Eukaryota</taxon>
        <taxon>Viridiplantae</taxon>
        <taxon>Streptophyta</taxon>
        <taxon>Embryophyta</taxon>
        <taxon>Tracheophyta</taxon>
        <taxon>Spermatophyta</taxon>
        <taxon>Magnoliopsida</taxon>
        <taxon>eudicotyledons</taxon>
        <taxon>Gunneridae</taxon>
        <taxon>Pentapetalae</taxon>
        <taxon>rosids</taxon>
        <taxon>fabids</taxon>
        <taxon>Fabales</taxon>
        <taxon>Fabaceae</taxon>
        <taxon>Papilionoideae</taxon>
        <taxon>50 kb inversion clade</taxon>
        <taxon>NPAAA clade</taxon>
        <taxon>Hologalegina</taxon>
        <taxon>IRL clade</taxon>
        <taxon>Trifolieae</taxon>
        <taxon>Trifolium</taxon>
    </lineage>
</organism>
<dbReference type="Pfam" id="PF05623">
    <property type="entry name" value="DUF789"/>
    <property type="match status" value="1"/>
</dbReference>
<accession>A0A392QY95</accession>
<dbReference type="Proteomes" id="UP000265520">
    <property type="component" value="Unassembled WGS sequence"/>
</dbReference>
<reference evidence="1 2" key="1">
    <citation type="journal article" date="2018" name="Front. Plant Sci.">
        <title>Red Clover (Trifolium pratense) and Zigzag Clover (T. medium) - A Picture of Genomic Similarities and Differences.</title>
        <authorList>
            <person name="Dluhosova J."/>
            <person name="Istvanek J."/>
            <person name="Nedelnik J."/>
            <person name="Repkova J."/>
        </authorList>
    </citation>
    <scope>NUCLEOTIDE SEQUENCE [LARGE SCALE GENOMIC DNA]</scope>
    <source>
        <strain evidence="2">cv. 10/8</strain>
        <tissue evidence="1">Leaf</tissue>
    </source>
</reference>
<comment type="caution">
    <text evidence="1">The sequence shown here is derived from an EMBL/GenBank/DDBJ whole genome shotgun (WGS) entry which is preliminary data.</text>
</comment>
<protein>
    <submittedName>
        <fullName evidence="1">Plant/F9H3-4 protein</fullName>
    </submittedName>
</protein>
<dbReference type="AlphaFoldDB" id="A0A392QY95"/>
<dbReference type="EMBL" id="LXQA010166515">
    <property type="protein sequence ID" value="MCI28550.1"/>
    <property type="molecule type" value="Genomic_DNA"/>
</dbReference>